<reference evidence="2" key="1">
    <citation type="submission" date="2018-05" db="EMBL/GenBank/DDBJ databases">
        <authorList>
            <consortium name="PulseNet: The National Subtyping Network for Foodborne Disease Surveillance"/>
            <person name="Tarr C.L."/>
            <person name="Trees E."/>
            <person name="Katz L.S."/>
            <person name="Carleton-Romer H.A."/>
            <person name="Stroika S."/>
            <person name="Kucerova Z."/>
            <person name="Roache K.F."/>
            <person name="Sabol A.L."/>
            <person name="Besser J."/>
            <person name="Gerner-Smidt P."/>
        </authorList>
    </citation>
    <scope>NUCLEOTIDE SEQUENCE</scope>
    <source>
        <strain evidence="2">PNUSAC000766</strain>
    </source>
</reference>
<comment type="caution">
    <text evidence="2">The sequence shown here is derived from an EMBL/GenBank/DDBJ whole genome shotgun (WGS) entry which is preliminary data.</text>
</comment>
<evidence type="ECO:0000313" key="2">
    <source>
        <dbReference type="EMBL" id="EAJ8025176.1"/>
    </source>
</evidence>
<gene>
    <name evidence="2" type="ORF">BGG17_07500</name>
</gene>
<dbReference type="SUPFAM" id="SSF51126">
    <property type="entry name" value="Pectin lyase-like"/>
    <property type="match status" value="1"/>
</dbReference>
<protein>
    <submittedName>
        <fullName evidence="2">Filamentous hemagglutinin N-terminal domain-containing protein</fullName>
    </submittedName>
</protein>
<dbReference type="EMBL" id="AACAVU010000011">
    <property type="protein sequence ID" value="EAJ8025176.1"/>
    <property type="molecule type" value="Genomic_DNA"/>
</dbReference>
<dbReference type="NCBIfam" id="TIGR01901">
    <property type="entry name" value="adhes_NPXG"/>
    <property type="match status" value="1"/>
</dbReference>
<dbReference type="InterPro" id="IPR011050">
    <property type="entry name" value="Pectin_lyase_fold/virulence"/>
</dbReference>
<name>A0A5T0F608_CAMJU</name>
<evidence type="ECO:0000259" key="1">
    <source>
        <dbReference type="SMART" id="SM00912"/>
    </source>
</evidence>
<accession>A0A5T0F608</accession>
<dbReference type="RefSeq" id="WP_069360588.1">
    <property type="nucleotide sequence ID" value="NZ_CP059966.1"/>
</dbReference>
<feature type="domain" description="Filamentous haemagglutinin FhaB/tRNA nuclease CdiA-like TPS" evidence="1">
    <location>
        <begin position="20"/>
        <end position="135"/>
    </location>
</feature>
<dbReference type="Gene3D" id="2.160.20.10">
    <property type="entry name" value="Single-stranded right-handed beta-helix, Pectin lyase-like"/>
    <property type="match status" value="1"/>
</dbReference>
<proteinExistence type="predicted"/>
<organism evidence="2">
    <name type="scientific">Campylobacter jejuni</name>
    <dbReference type="NCBI Taxonomy" id="197"/>
    <lineage>
        <taxon>Bacteria</taxon>
        <taxon>Pseudomonadati</taxon>
        <taxon>Campylobacterota</taxon>
        <taxon>Epsilonproteobacteria</taxon>
        <taxon>Campylobacterales</taxon>
        <taxon>Campylobacteraceae</taxon>
        <taxon>Campylobacter</taxon>
    </lineage>
</organism>
<dbReference type="InterPro" id="IPR012334">
    <property type="entry name" value="Pectin_lyas_fold"/>
</dbReference>
<dbReference type="AlphaFoldDB" id="A0A5T0F608"/>
<dbReference type="SMART" id="SM00912">
    <property type="entry name" value="Haemagg_act"/>
    <property type="match status" value="1"/>
</dbReference>
<dbReference type="Pfam" id="PF05860">
    <property type="entry name" value="TPS"/>
    <property type="match status" value="1"/>
</dbReference>
<sequence>MKNNKIVLSIVVSSLLFSQSYALPSGGKFTHGTSGTINVNGNTMNITGNKVNSVIQWGGGFNIAKGETVNFRQGKTNQNYLNIAYGTKSSTIDGLLNATGNNVYLINPNGVVIGKSGTINANKFGVSTSSIDSKAMQEFADRSTFESPVFSPKFTANKGNVINMGNIKANDVLIIGNEVGNVGADGVGNFNLQDNGKVQFVGDKVKVNVGSIKNANSIIVSAQTAATLGQSTTDVYKNNTNNLDSRVQAQNYNGLTNYLQTIQMTKKPL</sequence>
<dbReference type="InterPro" id="IPR008638">
    <property type="entry name" value="FhaB/CdiA-like_TPS"/>
</dbReference>